<evidence type="ECO:0000256" key="6">
    <source>
        <dbReference type="PIRSR" id="PIRSR018153-1"/>
    </source>
</evidence>
<dbReference type="GO" id="GO:0005794">
    <property type="term" value="C:Golgi apparatus"/>
    <property type="evidence" value="ECO:0007669"/>
    <property type="project" value="TreeGrafter"/>
</dbReference>
<reference evidence="7 8" key="1">
    <citation type="submission" date="2023-10" db="EMBL/GenBank/DDBJ databases">
        <title>Draft Genome Sequence of Candida saopaulonensis from a very Premature Infant with Sepsis.</title>
        <authorList>
            <person name="Ning Y."/>
            <person name="Dai R."/>
            <person name="Xiao M."/>
            <person name="Xu Y."/>
            <person name="Yan Q."/>
            <person name="Zhang L."/>
        </authorList>
    </citation>
    <scope>NUCLEOTIDE SEQUENCE [LARGE SCALE GENOMIC DNA]</scope>
    <source>
        <strain evidence="7 8">19XY460</strain>
    </source>
</reference>
<dbReference type="PANTHER" id="PTHR31121:SF7">
    <property type="entry name" value="MANNOSYLTRANSFERASE KTR4-RELATED"/>
    <property type="match status" value="1"/>
</dbReference>
<keyword evidence="5" id="KW-0735">Signal-anchor</keyword>
<dbReference type="GO" id="GO:0000032">
    <property type="term" value="P:cell wall mannoprotein biosynthetic process"/>
    <property type="evidence" value="ECO:0007669"/>
    <property type="project" value="TreeGrafter"/>
</dbReference>
<evidence type="ECO:0000256" key="1">
    <source>
        <dbReference type="ARBA" id="ARBA00004606"/>
    </source>
</evidence>
<dbReference type="GO" id="GO:0006493">
    <property type="term" value="P:protein O-linked glycosylation"/>
    <property type="evidence" value="ECO:0007669"/>
    <property type="project" value="TreeGrafter"/>
</dbReference>
<sequence length="446" mass="52609">MFAGRRIGLFRILVLIVVLAGSALLLHRLEYIDHEMVTDSIRQFGYKNAEDKIKMPAGVRNTQDGLKIEYVEVADRQGTPQEIAHINFQRWKNVQQKKIHEPKDFNIEKIRPPADPATYDRELASIVSLVRNREMHALESSMREFEEKFNSKFLYPYTFLNEQPFSQKFKEKMRSLTKAEVNFVHIPNEVWRKPFDIDTLKEKEGIQSLLDDGVGYSDMESYHNMCRFYSGAFYKLPELQKYRYYMRMEPDVKFFTDINYDIFKYLSGTGKVYGFTVALYDSPQSVRTLFPETIKFLNEGNNSEYLHPRGAFQFTTESRQHPEIHKITGGYSTCHFWSNFEIADMDFFRGEAYSKYFEYLDSTGKFYYERWGDAPVHSLGLSLFADKLKIHWFQDIGYFHFPYYNCPNNEQTKGCNNGQFDEFNDLANQNCMGTWLHFETGVKDVY</sequence>
<dbReference type="RefSeq" id="XP_062879832.1">
    <property type="nucleotide sequence ID" value="XM_063023762.1"/>
</dbReference>
<dbReference type="FunFam" id="3.90.550.10:FF:000051">
    <property type="entry name" value="Alpha-1,2-mannosyltransferase (Ktr4)"/>
    <property type="match status" value="1"/>
</dbReference>
<dbReference type="AlphaFoldDB" id="A0AAX4HGK6"/>
<dbReference type="KEGG" id="asau:88175902"/>
<dbReference type="PANTHER" id="PTHR31121">
    <property type="entry name" value="ALPHA-1,2 MANNOSYLTRANSFERASE KTR1"/>
    <property type="match status" value="1"/>
</dbReference>
<comment type="subcellular location">
    <subcellularLocation>
        <location evidence="1">Membrane</location>
        <topology evidence="1">Single-pass type II membrane protein</topology>
    </subcellularLocation>
</comment>
<evidence type="ECO:0000256" key="2">
    <source>
        <dbReference type="ARBA" id="ARBA00007677"/>
    </source>
</evidence>
<name>A0AAX4HGK6_9ASCO</name>
<organism evidence="7 8">
    <name type="scientific">Australozyma saopauloensis</name>
    <dbReference type="NCBI Taxonomy" id="291208"/>
    <lineage>
        <taxon>Eukaryota</taxon>
        <taxon>Fungi</taxon>
        <taxon>Dikarya</taxon>
        <taxon>Ascomycota</taxon>
        <taxon>Saccharomycotina</taxon>
        <taxon>Pichiomycetes</taxon>
        <taxon>Metschnikowiaceae</taxon>
        <taxon>Australozyma</taxon>
    </lineage>
</organism>
<dbReference type="PIRSF" id="PIRSF018153">
    <property type="entry name" value="Glyco_trans_15"/>
    <property type="match status" value="1"/>
</dbReference>
<dbReference type="Gene3D" id="3.90.550.10">
    <property type="entry name" value="Spore Coat Polysaccharide Biosynthesis Protein SpsA, Chain A"/>
    <property type="match status" value="1"/>
</dbReference>
<proteinExistence type="inferred from homology"/>
<keyword evidence="3" id="KW-0328">Glycosyltransferase</keyword>
<dbReference type="GO" id="GO:0006487">
    <property type="term" value="P:protein N-linked glycosylation"/>
    <property type="evidence" value="ECO:0007669"/>
    <property type="project" value="TreeGrafter"/>
</dbReference>
<evidence type="ECO:0000256" key="5">
    <source>
        <dbReference type="ARBA" id="ARBA00022968"/>
    </source>
</evidence>
<keyword evidence="5" id="KW-0812">Transmembrane</keyword>
<evidence type="ECO:0000313" key="7">
    <source>
        <dbReference type="EMBL" id="WPK27454.1"/>
    </source>
</evidence>
<evidence type="ECO:0000256" key="4">
    <source>
        <dbReference type="ARBA" id="ARBA00022679"/>
    </source>
</evidence>
<evidence type="ECO:0008006" key="9">
    <source>
        <dbReference type="Google" id="ProtNLM"/>
    </source>
</evidence>
<dbReference type="Pfam" id="PF01793">
    <property type="entry name" value="Glyco_transf_15"/>
    <property type="match status" value="1"/>
</dbReference>
<dbReference type="EMBL" id="CP138899">
    <property type="protein sequence ID" value="WPK27454.1"/>
    <property type="molecule type" value="Genomic_DNA"/>
</dbReference>
<keyword evidence="4" id="KW-0808">Transferase</keyword>
<dbReference type="SUPFAM" id="SSF53448">
    <property type="entry name" value="Nucleotide-diphospho-sugar transferases"/>
    <property type="match status" value="1"/>
</dbReference>
<protein>
    <recommendedName>
        <fullName evidence="9">Mannosyltransferase</fullName>
    </recommendedName>
</protein>
<dbReference type="InterPro" id="IPR002685">
    <property type="entry name" value="Glyco_trans_15"/>
</dbReference>
<evidence type="ECO:0000256" key="3">
    <source>
        <dbReference type="ARBA" id="ARBA00022676"/>
    </source>
</evidence>
<dbReference type="GeneID" id="88175902"/>
<comment type="similarity">
    <text evidence="2">Belongs to the glycosyltransferase 15 family.</text>
</comment>
<evidence type="ECO:0000313" key="8">
    <source>
        <dbReference type="Proteomes" id="UP001338582"/>
    </source>
</evidence>
<feature type="active site" description="Nucleophile" evidence="6">
    <location>
        <position position="341"/>
    </location>
</feature>
<dbReference type="GO" id="GO:0000026">
    <property type="term" value="F:alpha-1,2-mannosyltransferase activity"/>
    <property type="evidence" value="ECO:0007669"/>
    <property type="project" value="TreeGrafter"/>
</dbReference>
<keyword evidence="8" id="KW-1185">Reference proteome</keyword>
<gene>
    <name evidence="7" type="ORF">PUMCH_004842</name>
</gene>
<dbReference type="Proteomes" id="UP001338582">
    <property type="component" value="Chromosome 6"/>
</dbReference>
<dbReference type="InterPro" id="IPR029044">
    <property type="entry name" value="Nucleotide-diphossugar_trans"/>
</dbReference>
<accession>A0AAX4HGK6</accession>
<dbReference type="GO" id="GO:0016020">
    <property type="term" value="C:membrane"/>
    <property type="evidence" value="ECO:0007669"/>
    <property type="project" value="UniProtKB-SubCell"/>
</dbReference>